<feature type="region of interest" description="Disordered" evidence="1">
    <location>
        <begin position="437"/>
        <end position="470"/>
    </location>
</feature>
<protein>
    <submittedName>
        <fullName evidence="2">Uncharacterized protein</fullName>
    </submittedName>
</protein>
<reference evidence="2" key="1">
    <citation type="submission" date="2015-06" db="UniProtKB">
        <authorList>
            <consortium name="EnsemblPlants"/>
        </authorList>
    </citation>
    <scope>IDENTIFICATION</scope>
</reference>
<evidence type="ECO:0000256" key="1">
    <source>
        <dbReference type="SAM" id="MobiDB-lite"/>
    </source>
</evidence>
<feature type="compositionally biased region" description="Basic and acidic residues" evidence="1">
    <location>
        <begin position="445"/>
        <end position="470"/>
    </location>
</feature>
<dbReference type="AlphaFoldDB" id="R7W1X2"/>
<accession>R7W1X2</accession>
<evidence type="ECO:0000313" key="2">
    <source>
        <dbReference type="EnsemblPlants" id="EMT03555"/>
    </source>
</evidence>
<proteinExistence type="predicted"/>
<name>R7W1X2_AEGTA</name>
<organism evidence="2">
    <name type="scientific">Aegilops tauschii</name>
    <name type="common">Tausch's goatgrass</name>
    <name type="synonym">Aegilops squarrosa</name>
    <dbReference type="NCBI Taxonomy" id="37682"/>
    <lineage>
        <taxon>Eukaryota</taxon>
        <taxon>Viridiplantae</taxon>
        <taxon>Streptophyta</taxon>
        <taxon>Embryophyta</taxon>
        <taxon>Tracheophyta</taxon>
        <taxon>Spermatophyta</taxon>
        <taxon>Magnoliopsida</taxon>
        <taxon>Liliopsida</taxon>
        <taxon>Poales</taxon>
        <taxon>Poaceae</taxon>
        <taxon>BOP clade</taxon>
        <taxon>Pooideae</taxon>
        <taxon>Triticodae</taxon>
        <taxon>Triticeae</taxon>
        <taxon>Triticinae</taxon>
        <taxon>Aegilops</taxon>
    </lineage>
</organism>
<dbReference type="EnsemblPlants" id="EMT03555">
    <property type="protein sequence ID" value="EMT03555"/>
    <property type="gene ID" value="F775_23781"/>
</dbReference>
<sequence length="470" mass="52195">MAARSLSLLKAIRRLDPIVVREGGIIVRLSLASTTSLPRSAVDGKACFPSLDVQRRFYSSQEGSEAVLRDTVKQGVQVGLRNAFKDLNFEAGASSEVRFVVVREVVDAAVVDALKEANLYSDQLPVLFEEQEFIKLAVKQGFTEAVQEMEQRSTCQTPLQKGVFDTAIVGLKRDLELASKTTMQELKNGSDEKFESAMDSLTEKLNVFMRTYEDMFSVYEVVDVASRTDTTMEGDEPDQTNSTMEGGDADATKFTMEVAKADSTNIIKASTVYITCLSSLCSNLMGQALPEKNLRLGRKTKFDLFVEQYKQETVKTQGVLDILVGKQADIVDDWYKEMAEKFLDETWMKRLKVIKAVVPHVAKIFFLYVFVKMMRQSKVPIWKYPAAARAGRLAASQKILEMLEEAEKLEKAERLKNGGETAKDSKLFSKVWAILKSGGTTSGKGEQKPGKDVPKQGGDEDKSGEDGPDD</sequence>